<keyword evidence="4" id="KW-1185">Reference proteome</keyword>
<keyword evidence="2" id="KW-1133">Transmembrane helix</keyword>
<keyword evidence="2" id="KW-0812">Transmembrane</keyword>
<reference evidence="3 4" key="1">
    <citation type="submission" date="2019-06" db="EMBL/GenBank/DDBJ databases">
        <title>Sequencing the genomes of 1000 actinobacteria strains.</title>
        <authorList>
            <person name="Klenk H.-P."/>
        </authorList>
    </citation>
    <scope>NUCLEOTIDE SEQUENCE [LARGE SCALE GENOMIC DNA]</scope>
    <source>
        <strain evidence="3 4">DSM 18031</strain>
    </source>
</reference>
<gene>
    <name evidence="3" type="ORF">FB466_1286</name>
</gene>
<evidence type="ECO:0000256" key="2">
    <source>
        <dbReference type="SAM" id="Phobius"/>
    </source>
</evidence>
<dbReference type="EMBL" id="VFPN01000002">
    <property type="protein sequence ID" value="TQM63037.1"/>
    <property type="molecule type" value="Genomic_DNA"/>
</dbReference>
<proteinExistence type="predicted"/>
<evidence type="ECO:0000256" key="1">
    <source>
        <dbReference type="SAM" id="MobiDB-lite"/>
    </source>
</evidence>
<organism evidence="3 4">
    <name type="scientific">Klugiella xanthotipulae</name>
    <dbReference type="NCBI Taxonomy" id="244735"/>
    <lineage>
        <taxon>Bacteria</taxon>
        <taxon>Bacillati</taxon>
        <taxon>Actinomycetota</taxon>
        <taxon>Actinomycetes</taxon>
        <taxon>Micrococcales</taxon>
        <taxon>Microbacteriaceae</taxon>
        <taxon>Klugiella</taxon>
    </lineage>
</organism>
<dbReference type="RefSeq" id="WP_141916923.1">
    <property type="nucleotide sequence ID" value="NZ_BAAAYS010000016.1"/>
</dbReference>
<feature type="transmembrane region" description="Helical" evidence="2">
    <location>
        <begin position="33"/>
        <end position="52"/>
    </location>
</feature>
<dbReference type="Proteomes" id="UP000318331">
    <property type="component" value="Unassembled WGS sequence"/>
</dbReference>
<evidence type="ECO:0000313" key="3">
    <source>
        <dbReference type="EMBL" id="TQM63037.1"/>
    </source>
</evidence>
<accession>A0A543HXH3</accession>
<feature type="transmembrane region" description="Helical" evidence="2">
    <location>
        <begin position="93"/>
        <end position="110"/>
    </location>
</feature>
<protein>
    <submittedName>
        <fullName evidence="3">Uncharacterized protein</fullName>
    </submittedName>
</protein>
<feature type="compositionally biased region" description="Polar residues" evidence="1">
    <location>
        <begin position="1"/>
        <end position="16"/>
    </location>
</feature>
<name>A0A543HXH3_9MICO</name>
<feature type="transmembrane region" description="Helical" evidence="2">
    <location>
        <begin position="58"/>
        <end position="81"/>
    </location>
</feature>
<dbReference type="AlphaFoldDB" id="A0A543HXH3"/>
<keyword evidence="2" id="KW-0472">Membrane</keyword>
<sequence length="165" mass="17335">MTTTSPWMSAENSRPSTGAIGPDPRPSSLRARVFYATLTVIGGFLYGTVGSIQHTNNVIVVGVTVPWGIIVALLGCLAIVVYARLSRHGVGRAVQFMGGVIPAVALYTTQSSGGTVLILGDSLGWVWVVGCLVIGIGAVLRPRVHRELGDKLGQENPAPRSMETP</sequence>
<feature type="transmembrane region" description="Helical" evidence="2">
    <location>
        <begin position="122"/>
        <end position="140"/>
    </location>
</feature>
<evidence type="ECO:0000313" key="4">
    <source>
        <dbReference type="Proteomes" id="UP000318331"/>
    </source>
</evidence>
<feature type="region of interest" description="Disordered" evidence="1">
    <location>
        <begin position="1"/>
        <end position="24"/>
    </location>
</feature>
<dbReference type="OrthoDB" id="5123489at2"/>
<comment type="caution">
    <text evidence="3">The sequence shown here is derived from an EMBL/GenBank/DDBJ whole genome shotgun (WGS) entry which is preliminary data.</text>
</comment>